<sequence>MKKTSLHSLAKLTHLLTKGDFELKFENEISKYLLVTAKILLTNKRKRRLCEVASGQWSQLDKSTEQHDWMNVVINCENSRSSLGQLLEFKTLPIHQNEANDPQQRYLNHFLSN</sequence>
<proteinExistence type="predicted"/>
<keyword evidence="2" id="KW-1185">Reference proteome</keyword>
<reference evidence="1 2" key="1">
    <citation type="submission" date="2015-01" db="EMBL/GenBank/DDBJ databases">
        <title>Evolution of Trichinella species and genotypes.</title>
        <authorList>
            <person name="Korhonen P.K."/>
            <person name="Edoardo P."/>
            <person name="Giuseppe L.R."/>
            <person name="Gasser R.B."/>
        </authorList>
    </citation>
    <scope>NUCLEOTIDE SEQUENCE [LARGE SCALE GENOMIC DNA]</scope>
    <source>
        <strain evidence="1">ISS1029</strain>
    </source>
</reference>
<dbReference type="EMBL" id="JYDP01000116">
    <property type="protein sequence ID" value="KRZ06612.1"/>
    <property type="molecule type" value="Genomic_DNA"/>
</dbReference>
<gene>
    <name evidence="1" type="ORF">T11_12526</name>
</gene>
<protein>
    <submittedName>
        <fullName evidence="1">Uncharacterized protein</fullName>
    </submittedName>
</protein>
<dbReference type="OrthoDB" id="10580398at2759"/>
<evidence type="ECO:0000313" key="2">
    <source>
        <dbReference type="Proteomes" id="UP000055024"/>
    </source>
</evidence>
<organism evidence="1 2">
    <name type="scientific">Trichinella zimbabwensis</name>
    <dbReference type="NCBI Taxonomy" id="268475"/>
    <lineage>
        <taxon>Eukaryota</taxon>
        <taxon>Metazoa</taxon>
        <taxon>Ecdysozoa</taxon>
        <taxon>Nematoda</taxon>
        <taxon>Enoplea</taxon>
        <taxon>Dorylaimia</taxon>
        <taxon>Trichinellida</taxon>
        <taxon>Trichinellidae</taxon>
        <taxon>Trichinella</taxon>
    </lineage>
</organism>
<comment type="caution">
    <text evidence="1">The sequence shown here is derived from an EMBL/GenBank/DDBJ whole genome shotgun (WGS) entry which is preliminary data.</text>
</comment>
<dbReference type="AlphaFoldDB" id="A0A0V1H8Y1"/>
<evidence type="ECO:0000313" key="1">
    <source>
        <dbReference type="EMBL" id="KRZ06612.1"/>
    </source>
</evidence>
<name>A0A0V1H8Y1_9BILA</name>
<dbReference type="Proteomes" id="UP000055024">
    <property type="component" value="Unassembled WGS sequence"/>
</dbReference>
<accession>A0A0V1H8Y1</accession>